<name>I2GHQ1_9BACT</name>
<gene>
    <name evidence="1" type="ORF">BN8_02521</name>
</gene>
<sequence length="52" mass="6257">MWYVADRVQVLPLVLSGVNVQIILPVEGHQLLRRQERNQLILHDRWCFGFNW</sequence>
<dbReference type="Proteomes" id="UP000009309">
    <property type="component" value="Unassembled WGS sequence"/>
</dbReference>
<dbReference type="EMBL" id="CAIT01000006">
    <property type="protein sequence ID" value="CCH53426.1"/>
    <property type="molecule type" value="Genomic_DNA"/>
</dbReference>
<proteinExistence type="predicted"/>
<comment type="caution">
    <text evidence="1">The sequence shown here is derived from an EMBL/GenBank/DDBJ whole genome shotgun (WGS) entry which is preliminary data.</text>
</comment>
<dbReference type="AlphaFoldDB" id="I2GHQ1"/>
<evidence type="ECO:0000313" key="1">
    <source>
        <dbReference type="EMBL" id="CCH53426.1"/>
    </source>
</evidence>
<protein>
    <submittedName>
        <fullName evidence="1">Uncharacterized protein</fullName>
    </submittedName>
</protein>
<keyword evidence="2" id="KW-1185">Reference proteome</keyword>
<accession>I2GHQ1</accession>
<organism evidence="1 2">
    <name type="scientific">Fibrisoma limi BUZ 3</name>
    <dbReference type="NCBI Taxonomy" id="1185876"/>
    <lineage>
        <taxon>Bacteria</taxon>
        <taxon>Pseudomonadati</taxon>
        <taxon>Bacteroidota</taxon>
        <taxon>Cytophagia</taxon>
        <taxon>Cytophagales</taxon>
        <taxon>Spirosomataceae</taxon>
        <taxon>Fibrisoma</taxon>
    </lineage>
</organism>
<reference evidence="1 2" key="1">
    <citation type="journal article" date="2012" name="J. Bacteriol.">
        <title>Genome Sequence of the Filamentous Bacterium Fibrisoma limi BUZ 3T.</title>
        <authorList>
            <person name="Filippini M."/>
            <person name="Qi W."/>
            <person name="Jaenicke S."/>
            <person name="Goesmann A."/>
            <person name="Smits T.H."/>
            <person name="Bagheri H.C."/>
        </authorList>
    </citation>
    <scope>NUCLEOTIDE SEQUENCE [LARGE SCALE GENOMIC DNA]</scope>
    <source>
        <strain evidence="2">BUZ 3T</strain>
    </source>
</reference>
<evidence type="ECO:0000313" key="2">
    <source>
        <dbReference type="Proteomes" id="UP000009309"/>
    </source>
</evidence>